<dbReference type="OrthoDB" id="5396786at2759"/>
<dbReference type="Pfam" id="PF08568">
    <property type="entry name" value="Kinetochor_Ybp2"/>
    <property type="match status" value="1"/>
</dbReference>
<accession>A0A1G4J2T4</accession>
<reference evidence="3" key="1">
    <citation type="submission" date="2016-03" db="EMBL/GenBank/DDBJ databases">
        <authorList>
            <person name="Devillers Hugo."/>
        </authorList>
    </citation>
    <scope>NUCLEOTIDE SEQUENCE [LARGE SCALE GENOMIC DNA]</scope>
</reference>
<evidence type="ECO:0000256" key="1">
    <source>
        <dbReference type="SAM" id="MobiDB-lite"/>
    </source>
</evidence>
<keyword evidence="3" id="KW-1185">Reference proteome</keyword>
<name>A0A1G4J2T4_9SACH</name>
<evidence type="ECO:0000313" key="2">
    <source>
        <dbReference type="EMBL" id="SCU83861.1"/>
    </source>
</evidence>
<gene>
    <name evidence="2" type="ORF">LAME_0C07030G</name>
</gene>
<dbReference type="PANTHER" id="PTHR28020:SF1">
    <property type="entry name" value="YAP1-BINDING PROTEIN 1-RELATED"/>
    <property type="match status" value="1"/>
</dbReference>
<dbReference type="AlphaFoldDB" id="A0A1G4J2T4"/>
<organism evidence="2 3">
    <name type="scientific">Lachancea meyersii CBS 8951</name>
    <dbReference type="NCBI Taxonomy" id="1266667"/>
    <lineage>
        <taxon>Eukaryota</taxon>
        <taxon>Fungi</taxon>
        <taxon>Dikarya</taxon>
        <taxon>Ascomycota</taxon>
        <taxon>Saccharomycotina</taxon>
        <taxon>Saccharomycetes</taxon>
        <taxon>Saccharomycetales</taxon>
        <taxon>Saccharomycetaceae</taxon>
        <taxon>Lachancea</taxon>
    </lineage>
</organism>
<protein>
    <submittedName>
        <fullName evidence="2">LAME_0C07030g1_1</fullName>
    </submittedName>
</protein>
<dbReference type="Proteomes" id="UP000191144">
    <property type="component" value="Chromosome C"/>
</dbReference>
<dbReference type="InterPro" id="IPR013877">
    <property type="entry name" value="YAP-bd/ALF4/Glomulin"/>
</dbReference>
<dbReference type="GO" id="GO:0034599">
    <property type="term" value="P:cellular response to oxidative stress"/>
    <property type="evidence" value="ECO:0007669"/>
    <property type="project" value="InterPro"/>
</dbReference>
<dbReference type="InterPro" id="IPR040347">
    <property type="entry name" value="YBP1/2"/>
</dbReference>
<evidence type="ECO:0000313" key="3">
    <source>
        <dbReference type="Proteomes" id="UP000191144"/>
    </source>
</evidence>
<proteinExistence type="predicted"/>
<dbReference type="PANTHER" id="PTHR28020">
    <property type="entry name" value="YAP1-BINDING PROTEIN 1-RELATED"/>
    <property type="match status" value="1"/>
</dbReference>
<dbReference type="EMBL" id="LT598479">
    <property type="protein sequence ID" value="SCU83861.1"/>
    <property type="molecule type" value="Genomic_DNA"/>
</dbReference>
<dbReference type="GO" id="GO:0005737">
    <property type="term" value="C:cytoplasm"/>
    <property type="evidence" value="ECO:0007669"/>
    <property type="project" value="TreeGrafter"/>
</dbReference>
<feature type="region of interest" description="Disordered" evidence="1">
    <location>
        <begin position="132"/>
        <end position="161"/>
    </location>
</feature>
<feature type="compositionally biased region" description="Acidic residues" evidence="1">
    <location>
        <begin position="132"/>
        <end position="153"/>
    </location>
</feature>
<sequence>MKNASELCEKLDLAFKEYENDALSLVTVIDLYSIDFIKGGSLPDKAAFLRALHVNLQKNPQTVEKIGWDLPKILLRFLAPKHLDFSLSLSNNPVTSMVLKCFYEISLAGNAKECFLAGCELLGELDMQTLEPEDDGAFEDDTDDETDAPENETDNTVSGELDQKISDTENDWAGVATLNREPEEYFLELKLYALIEFIATTMKRIHTCYPSRFLAAAVGAIFSFIRNNAARIDDCIFVLRRIYAFSRNYIPPQHQSEAVKDLTSEEYSALVEDENALQRKLLQCLITHSLGQLLQNRRMCTATEYVLNLRNIDVSNLNYELRNIMRSLVARYYQLALSFDIDIEAAFRSQCISESVSIYQSLPQDSEVVNEEAKSGITQLIYQLAHTYCLQKKITEKNLSLDPHGILVLATYHYQETRKILCPDIKIDEAICMSLRFYTPEVYSDSNPNSYANESCQFWIWAAVMNSTCKESRYALSKIPSYLLATFLQIQLLSAFSETLEYSRMVAFTLLTRLMCLAPESDAFEFVRDTLLHCPSMDMKCCILGILKDLMLNVQGATAKTTEMLAGLKISSETKASSKPELPARPYVMVNEDRKATIHSLAIMSFEESKKVPVKQNLLLSLNFLNFFISLRLKWDKALLKVIQQNANELVEAIKDKSEPEIGFIQIASENLKSYLSQ</sequence>